<dbReference type="EMBL" id="KN831778">
    <property type="protein sequence ID" value="KIM42121.1"/>
    <property type="molecule type" value="Genomic_DNA"/>
</dbReference>
<dbReference type="AlphaFoldDB" id="A0A0C3CEV3"/>
<dbReference type="PRINTS" id="PR00368">
    <property type="entry name" value="FADPNR"/>
</dbReference>
<keyword evidence="2" id="KW-0285">Flavoprotein</keyword>
<sequence length="379" mass="41319">MPELTKKRVVVVGGGAAGTAIVRGLSKTLDPSIHELILITARPQFAYLPASLRVLVSREASIDKIFMPYEAVFAKFPGKLIVGAVSSIEETKGGEGGKVILKSGEQVAYHVLAVATGSAWEGMVSFPDEETLYKEHIELWRSKFENAQDIVIVGGGAVGIEISGEIKDVYPDKTVTIVQGNKYLLTDIYPRSFRVSLERKLLLRGVNIIFDDVIQGQPRVDPNTPVKTRKGTPIKCDLLVTARGAGPNTSLLKFLQPEVLTDRGYVSVLPTLQIRNHPSIFAAGDIIDFREAKQYEKTAGHAAVIVENIMSYLKNQPLKRVCKPGKEIIVVSNGRNGGAAYIGILWGLQFGDIFARYAKSRDLSIGLVRRSLGLPAHTT</sequence>
<evidence type="ECO:0000256" key="3">
    <source>
        <dbReference type="ARBA" id="ARBA00022827"/>
    </source>
</evidence>
<evidence type="ECO:0000256" key="2">
    <source>
        <dbReference type="ARBA" id="ARBA00022630"/>
    </source>
</evidence>
<protein>
    <recommendedName>
        <fullName evidence="5">FAD/NAD(P)-binding domain-containing protein</fullName>
    </recommendedName>
</protein>
<feature type="domain" description="FAD/NAD(P)-binding" evidence="5">
    <location>
        <begin position="8"/>
        <end position="293"/>
    </location>
</feature>
<gene>
    <name evidence="6" type="ORF">M413DRAFT_127435</name>
</gene>
<evidence type="ECO:0000259" key="5">
    <source>
        <dbReference type="Pfam" id="PF07992"/>
    </source>
</evidence>
<dbReference type="InterPro" id="IPR036188">
    <property type="entry name" value="FAD/NAD-bd_sf"/>
</dbReference>
<dbReference type="HOGENOM" id="CLU_019845_2_0_1"/>
<dbReference type="STRING" id="686832.A0A0C3CEV3"/>
<dbReference type="PRINTS" id="PR00411">
    <property type="entry name" value="PNDRDTASEI"/>
</dbReference>
<dbReference type="GO" id="GO:0005737">
    <property type="term" value="C:cytoplasm"/>
    <property type="evidence" value="ECO:0007669"/>
    <property type="project" value="TreeGrafter"/>
</dbReference>
<dbReference type="SUPFAM" id="SSF51905">
    <property type="entry name" value="FAD/NAD(P)-binding domain"/>
    <property type="match status" value="1"/>
</dbReference>
<accession>A0A0C3CEV3</accession>
<name>A0A0C3CEV3_HEBCY</name>
<reference evidence="6 7" key="1">
    <citation type="submission" date="2014-04" db="EMBL/GenBank/DDBJ databases">
        <authorList>
            <consortium name="DOE Joint Genome Institute"/>
            <person name="Kuo A."/>
            <person name="Gay G."/>
            <person name="Dore J."/>
            <person name="Kohler A."/>
            <person name="Nagy L.G."/>
            <person name="Floudas D."/>
            <person name="Copeland A."/>
            <person name="Barry K.W."/>
            <person name="Cichocki N."/>
            <person name="Veneault-Fourrey C."/>
            <person name="LaButti K."/>
            <person name="Lindquist E.A."/>
            <person name="Lipzen A."/>
            <person name="Lundell T."/>
            <person name="Morin E."/>
            <person name="Murat C."/>
            <person name="Sun H."/>
            <person name="Tunlid A."/>
            <person name="Henrissat B."/>
            <person name="Grigoriev I.V."/>
            <person name="Hibbett D.S."/>
            <person name="Martin F."/>
            <person name="Nordberg H.P."/>
            <person name="Cantor M.N."/>
            <person name="Hua S.X."/>
        </authorList>
    </citation>
    <scope>NUCLEOTIDE SEQUENCE [LARGE SCALE GENOMIC DNA]</scope>
    <source>
        <strain evidence="7">h7</strain>
    </source>
</reference>
<dbReference type="Proteomes" id="UP000053424">
    <property type="component" value="Unassembled WGS sequence"/>
</dbReference>
<comment type="similarity">
    <text evidence="1">Belongs to the FAD-dependent oxidoreductase family.</text>
</comment>
<dbReference type="PANTHER" id="PTHR43735:SF3">
    <property type="entry name" value="FERROPTOSIS SUPPRESSOR PROTEIN 1"/>
    <property type="match status" value="1"/>
</dbReference>
<reference evidence="7" key="2">
    <citation type="submission" date="2015-01" db="EMBL/GenBank/DDBJ databases">
        <title>Evolutionary Origins and Diversification of the Mycorrhizal Mutualists.</title>
        <authorList>
            <consortium name="DOE Joint Genome Institute"/>
            <consortium name="Mycorrhizal Genomics Consortium"/>
            <person name="Kohler A."/>
            <person name="Kuo A."/>
            <person name="Nagy L.G."/>
            <person name="Floudas D."/>
            <person name="Copeland A."/>
            <person name="Barry K.W."/>
            <person name="Cichocki N."/>
            <person name="Veneault-Fourrey C."/>
            <person name="LaButti K."/>
            <person name="Lindquist E.A."/>
            <person name="Lipzen A."/>
            <person name="Lundell T."/>
            <person name="Morin E."/>
            <person name="Murat C."/>
            <person name="Riley R."/>
            <person name="Ohm R."/>
            <person name="Sun H."/>
            <person name="Tunlid A."/>
            <person name="Henrissat B."/>
            <person name="Grigoriev I.V."/>
            <person name="Hibbett D.S."/>
            <person name="Martin F."/>
        </authorList>
    </citation>
    <scope>NUCLEOTIDE SEQUENCE [LARGE SCALE GENOMIC DNA]</scope>
    <source>
        <strain evidence="7">h7</strain>
    </source>
</reference>
<evidence type="ECO:0000313" key="6">
    <source>
        <dbReference type="EMBL" id="KIM42121.1"/>
    </source>
</evidence>
<organism evidence="6 7">
    <name type="scientific">Hebeloma cylindrosporum</name>
    <dbReference type="NCBI Taxonomy" id="76867"/>
    <lineage>
        <taxon>Eukaryota</taxon>
        <taxon>Fungi</taxon>
        <taxon>Dikarya</taxon>
        <taxon>Basidiomycota</taxon>
        <taxon>Agaricomycotina</taxon>
        <taxon>Agaricomycetes</taxon>
        <taxon>Agaricomycetidae</taxon>
        <taxon>Agaricales</taxon>
        <taxon>Agaricineae</taxon>
        <taxon>Hymenogastraceae</taxon>
        <taxon>Hebeloma</taxon>
    </lineage>
</organism>
<dbReference type="OrthoDB" id="202203at2759"/>
<evidence type="ECO:0000313" key="7">
    <source>
        <dbReference type="Proteomes" id="UP000053424"/>
    </source>
</evidence>
<keyword evidence="4" id="KW-0560">Oxidoreductase</keyword>
<evidence type="ECO:0000256" key="1">
    <source>
        <dbReference type="ARBA" id="ARBA00006442"/>
    </source>
</evidence>
<dbReference type="Gene3D" id="3.50.50.100">
    <property type="match status" value="1"/>
</dbReference>
<evidence type="ECO:0000256" key="4">
    <source>
        <dbReference type="ARBA" id="ARBA00023002"/>
    </source>
</evidence>
<dbReference type="GO" id="GO:0004174">
    <property type="term" value="F:electron-transferring-flavoprotein dehydrogenase activity"/>
    <property type="evidence" value="ECO:0007669"/>
    <property type="project" value="TreeGrafter"/>
</dbReference>
<proteinExistence type="inferred from homology"/>
<keyword evidence="7" id="KW-1185">Reference proteome</keyword>
<dbReference type="GO" id="GO:0050660">
    <property type="term" value="F:flavin adenine dinucleotide binding"/>
    <property type="evidence" value="ECO:0007669"/>
    <property type="project" value="TreeGrafter"/>
</dbReference>
<dbReference type="InterPro" id="IPR023753">
    <property type="entry name" value="FAD/NAD-binding_dom"/>
</dbReference>
<dbReference type="PANTHER" id="PTHR43735">
    <property type="entry name" value="APOPTOSIS-INDUCING FACTOR 1"/>
    <property type="match status" value="1"/>
</dbReference>
<keyword evidence="3" id="KW-0274">FAD</keyword>
<dbReference type="Pfam" id="PF07992">
    <property type="entry name" value="Pyr_redox_2"/>
    <property type="match status" value="1"/>
</dbReference>